<dbReference type="EMBL" id="JBGFUD010006425">
    <property type="protein sequence ID" value="MFH4980991.1"/>
    <property type="molecule type" value="Genomic_DNA"/>
</dbReference>
<organism evidence="2 3">
    <name type="scientific">Gnathostoma spinigerum</name>
    <dbReference type="NCBI Taxonomy" id="75299"/>
    <lineage>
        <taxon>Eukaryota</taxon>
        <taxon>Metazoa</taxon>
        <taxon>Ecdysozoa</taxon>
        <taxon>Nematoda</taxon>
        <taxon>Chromadorea</taxon>
        <taxon>Rhabditida</taxon>
        <taxon>Spirurina</taxon>
        <taxon>Gnathostomatomorpha</taxon>
        <taxon>Gnathostomatoidea</taxon>
        <taxon>Gnathostomatidae</taxon>
        <taxon>Gnathostoma</taxon>
    </lineage>
</organism>
<name>A0ABD6EMH6_9BILA</name>
<dbReference type="AlphaFoldDB" id="A0ABD6EMH6"/>
<feature type="chain" id="PRO_5044849748" evidence="1">
    <location>
        <begin position="19"/>
        <end position="73"/>
    </location>
</feature>
<evidence type="ECO:0000313" key="2">
    <source>
        <dbReference type="EMBL" id="MFH4980991.1"/>
    </source>
</evidence>
<accession>A0ABD6EMH6</accession>
<reference evidence="2 3" key="1">
    <citation type="submission" date="2024-08" db="EMBL/GenBank/DDBJ databases">
        <title>Gnathostoma spinigerum genome.</title>
        <authorList>
            <person name="Gonzalez-Bertolin B."/>
            <person name="Monzon S."/>
            <person name="Zaballos A."/>
            <person name="Jimenez P."/>
            <person name="Dekumyoy P."/>
            <person name="Varona S."/>
            <person name="Cuesta I."/>
            <person name="Sumanam S."/>
            <person name="Adisakwattana P."/>
            <person name="Gasser R.B."/>
            <person name="Hernandez-Gonzalez A."/>
            <person name="Young N.D."/>
            <person name="Perteguer M.J."/>
        </authorList>
    </citation>
    <scope>NUCLEOTIDE SEQUENCE [LARGE SCALE GENOMIC DNA]</scope>
    <source>
        <strain evidence="2">AL3</strain>
        <tissue evidence="2">Liver</tissue>
    </source>
</reference>
<dbReference type="Proteomes" id="UP001608902">
    <property type="component" value="Unassembled WGS sequence"/>
</dbReference>
<sequence length="73" mass="8472">MSVVQLSFVLTLLYSAFQLSIIGMSLKNNELDIRTQSKLNSLLLSLKRRLQLNENDRNLQLEPLASFMLDYLR</sequence>
<feature type="signal peptide" evidence="1">
    <location>
        <begin position="1"/>
        <end position="18"/>
    </location>
</feature>
<evidence type="ECO:0000313" key="3">
    <source>
        <dbReference type="Proteomes" id="UP001608902"/>
    </source>
</evidence>
<protein>
    <submittedName>
        <fullName evidence="2">Uncharacterized protein</fullName>
    </submittedName>
</protein>
<proteinExistence type="predicted"/>
<keyword evidence="1" id="KW-0732">Signal</keyword>
<evidence type="ECO:0000256" key="1">
    <source>
        <dbReference type="SAM" id="SignalP"/>
    </source>
</evidence>
<gene>
    <name evidence="2" type="ORF">AB6A40_007700</name>
</gene>
<keyword evidence="3" id="KW-1185">Reference proteome</keyword>
<comment type="caution">
    <text evidence="2">The sequence shown here is derived from an EMBL/GenBank/DDBJ whole genome shotgun (WGS) entry which is preliminary data.</text>
</comment>